<dbReference type="Proteomes" id="UP000006729">
    <property type="component" value="Chromosome 6"/>
</dbReference>
<organism evidence="1 2">
    <name type="scientific">Populus trichocarpa</name>
    <name type="common">Western balsam poplar</name>
    <name type="synonym">Populus balsamifera subsp. trichocarpa</name>
    <dbReference type="NCBI Taxonomy" id="3694"/>
    <lineage>
        <taxon>Eukaryota</taxon>
        <taxon>Viridiplantae</taxon>
        <taxon>Streptophyta</taxon>
        <taxon>Embryophyta</taxon>
        <taxon>Tracheophyta</taxon>
        <taxon>Spermatophyta</taxon>
        <taxon>Magnoliopsida</taxon>
        <taxon>eudicotyledons</taxon>
        <taxon>Gunneridae</taxon>
        <taxon>Pentapetalae</taxon>
        <taxon>rosids</taxon>
        <taxon>fabids</taxon>
        <taxon>Malpighiales</taxon>
        <taxon>Salicaceae</taxon>
        <taxon>Saliceae</taxon>
        <taxon>Populus</taxon>
    </lineage>
</organism>
<comment type="caution">
    <text evidence="1">The sequence shown here is derived from an EMBL/GenBank/DDBJ whole genome shotgun (WGS) entry which is preliminary data.</text>
</comment>
<accession>A0ACC0SX37</accession>
<keyword evidence="2" id="KW-1185">Reference proteome</keyword>
<evidence type="ECO:0000313" key="1">
    <source>
        <dbReference type="EMBL" id="KAI9393797.1"/>
    </source>
</evidence>
<proteinExistence type="predicted"/>
<protein>
    <submittedName>
        <fullName evidence="1">Uncharacterized protein</fullName>
    </submittedName>
</protein>
<dbReference type="EMBL" id="CM009295">
    <property type="protein sequence ID" value="KAI9393797.1"/>
    <property type="molecule type" value="Genomic_DNA"/>
</dbReference>
<gene>
    <name evidence="1" type="ORF">POPTR_006G270501v4</name>
</gene>
<name>A0ACC0SX37_POPTR</name>
<evidence type="ECO:0000313" key="2">
    <source>
        <dbReference type="Proteomes" id="UP000006729"/>
    </source>
</evidence>
<sequence>MFLISLSGMILFTVSCDGSLQNNNREHIQLKQSVRLVGLEESHIDKRALAEQGMERCVGPSLEVVLLCMVLNHKVMLLN</sequence>
<reference evidence="1 2" key="1">
    <citation type="journal article" date="2006" name="Science">
        <title>The genome of black cottonwood, Populus trichocarpa (Torr. &amp; Gray).</title>
        <authorList>
            <person name="Tuskan G.A."/>
            <person name="Difazio S."/>
            <person name="Jansson S."/>
            <person name="Bohlmann J."/>
            <person name="Grigoriev I."/>
            <person name="Hellsten U."/>
            <person name="Putnam N."/>
            <person name="Ralph S."/>
            <person name="Rombauts S."/>
            <person name="Salamov A."/>
            <person name="Schein J."/>
            <person name="Sterck L."/>
            <person name="Aerts A."/>
            <person name="Bhalerao R.R."/>
            <person name="Bhalerao R.P."/>
            <person name="Blaudez D."/>
            <person name="Boerjan W."/>
            <person name="Brun A."/>
            <person name="Brunner A."/>
            <person name="Busov V."/>
            <person name="Campbell M."/>
            <person name="Carlson J."/>
            <person name="Chalot M."/>
            <person name="Chapman J."/>
            <person name="Chen G.L."/>
            <person name="Cooper D."/>
            <person name="Coutinho P.M."/>
            <person name="Couturier J."/>
            <person name="Covert S."/>
            <person name="Cronk Q."/>
            <person name="Cunningham R."/>
            <person name="Davis J."/>
            <person name="Degroeve S."/>
            <person name="Dejardin A."/>
            <person name="Depamphilis C."/>
            <person name="Detter J."/>
            <person name="Dirks B."/>
            <person name="Dubchak I."/>
            <person name="Duplessis S."/>
            <person name="Ehlting J."/>
            <person name="Ellis B."/>
            <person name="Gendler K."/>
            <person name="Goodstein D."/>
            <person name="Gribskov M."/>
            <person name="Grimwood J."/>
            <person name="Groover A."/>
            <person name="Gunter L."/>
            <person name="Hamberger B."/>
            <person name="Heinze B."/>
            <person name="Helariutta Y."/>
            <person name="Henrissat B."/>
            <person name="Holligan D."/>
            <person name="Holt R."/>
            <person name="Huang W."/>
            <person name="Islam-Faridi N."/>
            <person name="Jones S."/>
            <person name="Jones-Rhoades M."/>
            <person name="Jorgensen R."/>
            <person name="Joshi C."/>
            <person name="Kangasjarvi J."/>
            <person name="Karlsson J."/>
            <person name="Kelleher C."/>
            <person name="Kirkpatrick R."/>
            <person name="Kirst M."/>
            <person name="Kohler A."/>
            <person name="Kalluri U."/>
            <person name="Larimer F."/>
            <person name="Leebens-Mack J."/>
            <person name="Leple J.C."/>
            <person name="Locascio P."/>
            <person name="Lou Y."/>
            <person name="Lucas S."/>
            <person name="Martin F."/>
            <person name="Montanini B."/>
            <person name="Napoli C."/>
            <person name="Nelson D.R."/>
            <person name="Nelson C."/>
            <person name="Nieminen K."/>
            <person name="Nilsson O."/>
            <person name="Pereda V."/>
            <person name="Peter G."/>
            <person name="Philippe R."/>
            <person name="Pilate G."/>
            <person name="Poliakov A."/>
            <person name="Razumovskaya J."/>
            <person name="Richardson P."/>
            <person name="Rinaldi C."/>
            <person name="Ritland K."/>
            <person name="Rouze P."/>
            <person name="Ryaboy D."/>
            <person name="Schmutz J."/>
            <person name="Schrader J."/>
            <person name="Segerman B."/>
            <person name="Shin H."/>
            <person name="Siddiqui A."/>
            <person name="Sterky F."/>
            <person name="Terry A."/>
            <person name="Tsai C.J."/>
            <person name="Uberbacher E."/>
            <person name="Unneberg P."/>
            <person name="Vahala J."/>
            <person name="Wall K."/>
            <person name="Wessler S."/>
            <person name="Yang G."/>
            <person name="Yin T."/>
            <person name="Douglas C."/>
            <person name="Marra M."/>
            <person name="Sandberg G."/>
            <person name="Van de Peer Y."/>
            <person name="Rokhsar D."/>
        </authorList>
    </citation>
    <scope>NUCLEOTIDE SEQUENCE [LARGE SCALE GENOMIC DNA]</scope>
    <source>
        <strain evidence="2">cv. Nisqually</strain>
    </source>
</reference>